<sequence length="246" mass="27292">MGSKFTISHTQIQLLVILLTFSSSIGIGSCVTNSTPGEQAMIKFRPVELTQYPGNDIDNVGRRRLAPFQLCLLCKCCAANDPSNCVNMPCCFGIDCQLPDKPFGTCAFVPKTCNCTSCAMIKSNLTWNQPGTAAEPRPTFFFFFVLSQKHKSHLPFAFFLDSGDGMAHRPVAIPLPRRYAGTTVAQEIRRWRRRSSSSSFRVLQVCNRTWARLQGIFFFLSCNGVWAKEAVAFGDATSLKNPNLVL</sequence>
<feature type="chain" id="PRO_5019554445" description="DUF7866 domain-containing protein" evidence="1">
    <location>
        <begin position="25"/>
        <end position="246"/>
    </location>
</feature>
<organism evidence="3 4">
    <name type="scientific">Cinnamomum micranthum f. kanehirae</name>
    <dbReference type="NCBI Taxonomy" id="337451"/>
    <lineage>
        <taxon>Eukaryota</taxon>
        <taxon>Viridiplantae</taxon>
        <taxon>Streptophyta</taxon>
        <taxon>Embryophyta</taxon>
        <taxon>Tracheophyta</taxon>
        <taxon>Spermatophyta</taxon>
        <taxon>Magnoliopsida</taxon>
        <taxon>Magnoliidae</taxon>
        <taxon>Laurales</taxon>
        <taxon>Lauraceae</taxon>
        <taxon>Cinnamomum</taxon>
    </lineage>
</organism>
<accession>A0A443NKS6</accession>
<dbReference type="InterPro" id="IPR057188">
    <property type="entry name" value="DUF7866"/>
</dbReference>
<evidence type="ECO:0000256" key="1">
    <source>
        <dbReference type="SAM" id="SignalP"/>
    </source>
</evidence>
<keyword evidence="1" id="KW-0732">Signal</keyword>
<dbReference type="Pfam" id="PF25268">
    <property type="entry name" value="DUF7866"/>
    <property type="match status" value="1"/>
</dbReference>
<protein>
    <recommendedName>
        <fullName evidence="2">DUF7866 domain-containing protein</fullName>
    </recommendedName>
</protein>
<name>A0A443NKS6_9MAGN</name>
<evidence type="ECO:0000313" key="4">
    <source>
        <dbReference type="Proteomes" id="UP000283530"/>
    </source>
</evidence>
<dbReference type="PROSITE" id="PS51257">
    <property type="entry name" value="PROKAR_LIPOPROTEIN"/>
    <property type="match status" value="1"/>
</dbReference>
<feature type="domain" description="DUF7866" evidence="2">
    <location>
        <begin position="67"/>
        <end position="119"/>
    </location>
</feature>
<evidence type="ECO:0000259" key="2">
    <source>
        <dbReference type="Pfam" id="PF25268"/>
    </source>
</evidence>
<feature type="signal peptide" evidence="1">
    <location>
        <begin position="1"/>
        <end position="24"/>
    </location>
</feature>
<dbReference type="PANTHER" id="PTHR33786">
    <property type="entry name" value="UBIQUITIN CARBOXYL-TERMINAL HYDROLASE"/>
    <property type="match status" value="1"/>
</dbReference>
<reference evidence="3 4" key="1">
    <citation type="journal article" date="2019" name="Nat. Plants">
        <title>Stout camphor tree genome fills gaps in understanding of flowering plant genome evolution.</title>
        <authorList>
            <person name="Chaw S.M."/>
            <person name="Liu Y.C."/>
            <person name="Wu Y.W."/>
            <person name="Wang H.Y."/>
            <person name="Lin C.I."/>
            <person name="Wu C.S."/>
            <person name="Ke H.M."/>
            <person name="Chang L.Y."/>
            <person name="Hsu C.Y."/>
            <person name="Yang H.T."/>
            <person name="Sudianto E."/>
            <person name="Hsu M.H."/>
            <person name="Wu K.P."/>
            <person name="Wang L.N."/>
            <person name="Leebens-Mack J.H."/>
            <person name="Tsai I.J."/>
        </authorList>
    </citation>
    <scope>NUCLEOTIDE SEQUENCE [LARGE SCALE GENOMIC DNA]</scope>
    <source>
        <strain evidence="4">cv. Chaw 1501</strain>
        <tissue evidence="3">Young leaves</tissue>
    </source>
</reference>
<proteinExistence type="predicted"/>
<evidence type="ECO:0000313" key="3">
    <source>
        <dbReference type="EMBL" id="RWR79114.1"/>
    </source>
</evidence>
<dbReference type="AlphaFoldDB" id="A0A443NKS6"/>
<dbReference type="OrthoDB" id="1683103at2759"/>
<keyword evidence="4" id="KW-1185">Reference proteome</keyword>
<gene>
    <name evidence="3" type="ORF">CKAN_00767400</name>
</gene>
<comment type="caution">
    <text evidence="3">The sequence shown here is derived from an EMBL/GenBank/DDBJ whole genome shotgun (WGS) entry which is preliminary data.</text>
</comment>
<dbReference type="EMBL" id="QPKB01000003">
    <property type="protein sequence ID" value="RWR79114.1"/>
    <property type="molecule type" value="Genomic_DNA"/>
</dbReference>
<dbReference type="PANTHER" id="PTHR33786:SF5">
    <property type="entry name" value="EXPRESSED PROTEIN"/>
    <property type="match status" value="1"/>
</dbReference>
<dbReference type="Proteomes" id="UP000283530">
    <property type="component" value="Unassembled WGS sequence"/>
</dbReference>